<dbReference type="Gene3D" id="3.80.10.10">
    <property type="entry name" value="Ribonuclease Inhibitor"/>
    <property type="match status" value="1"/>
</dbReference>
<feature type="domain" description="F-box" evidence="1">
    <location>
        <begin position="21"/>
        <end position="71"/>
    </location>
</feature>
<organism evidence="2 3">
    <name type="scientific">Adineta steineri</name>
    <dbReference type="NCBI Taxonomy" id="433720"/>
    <lineage>
        <taxon>Eukaryota</taxon>
        <taxon>Metazoa</taxon>
        <taxon>Spiralia</taxon>
        <taxon>Gnathifera</taxon>
        <taxon>Rotifera</taxon>
        <taxon>Eurotatoria</taxon>
        <taxon>Bdelloidea</taxon>
        <taxon>Adinetida</taxon>
        <taxon>Adinetidae</taxon>
        <taxon>Adineta</taxon>
    </lineage>
</organism>
<gene>
    <name evidence="2" type="ORF">KXQ929_LOCUS12220</name>
</gene>
<dbReference type="InterPro" id="IPR001810">
    <property type="entry name" value="F-box_dom"/>
</dbReference>
<evidence type="ECO:0000313" key="3">
    <source>
        <dbReference type="Proteomes" id="UP000663868"/>
    </source>
</evidence>
<name>A0A818W0S7_9BILA</name>
<evidence type="ECO:0000313" key="2">
    <source>
        <dbReference type="EMBL" id="CAF3718155.1"/>
    </source>
</evidence>
<dbReference type="EMBL" id="CAJOBB010000623">
    <property type="protein sequence ID" value="CAF3718155.1"/>
    <property type="molecule type" value="Genomic_DNA"/>
</dbReference>
<sequence>MSGERIVCVLRGKAALAHNLAVGIESFPVELWREIFDYFDANDLWYSFRGLNKQIDGIINQIELHFNFEKTGNYDYFLKNIFPSTNVLSIRSLKIRKEKKIKHFFSIYSLNSLVQLRLLSLDGMYCTNDNLFTFWNQLSSLKYLRSLKIIFGSKYHPNNDLKDKEFLICSIFNQYFCPLLTCFTIENKGNDNLNTELPIASLIQTIKPTNIKYLSIDCLNFVDLIKLLPALQNAKSFSIENGLFSDNQSHPQQIVTITEPLMSECRTLDLVLSVDITFEHIEYILKHTPNLKRLILSCYWFPLLDAKKWELLLSTQCPSLVEFELGCNGDDDDNAYQKAGRVFDKRCKTRTFWKKRNAIVITTAYAEDDYYYTTVVFNLEKEKGNDYYWRFLDEMDTTDTS</sequence>
<comment type="caution">
    <text evidence="2">The sequence shown here is derived from an EMBL/GenBank/DDBJ whole genome shotgun (WGS) entry which is preliminary data.</text>
</comment>
<proteinExistence type="predicted"/>
<accession>A0A818W0S7</accession>
<dbReference type="AlphaFoldDB" id="A0A818W0S7"/>
<evidence type="ECO:0000259" key="1">
    <source>
        <dbReference type="PROSITE" id="PS50181"/>
    </source>
</evidence>
<dbReference type="PROSITE" id="PS50181">
    <property type="entry name" value="FBOX"/>
    <property type="match status" value="1"/>
</dbReference>
<dbReference type="Proteomes" id="UP000663868">
    <property type="component" value="Unassembled WGS sequence"/>
</dbReference>
<reference evidence="2" key="1">
    <citation type="submission" date="2021-02" db="EMBL/GenBank/DDBJ databases">
        <authorList>
            <person name="Nowell W R."/>
        </authorList>
    </citation>
    <scope>NUCLEOTIDE SEQUENCE</scope>
</reference>
<dbReference type="InterPro" id="IPR032675">
    <property type="entry name" value="LRR_dom_sf"/>
</dbReference>
<protein>
    <recommendedName>
        <fullName evidence="1">F-box domain-containing protein</fullName>
    </recommendedName>
</protein>
<dbReference type="SUPFAM" id="SSF52047">
    <property type="entry name" value="RNI-like"/>
    <property type="match status" value="1"/>
</dbReference>